<feature type="transmembrane region" description="Helical" evidence="16">
    <location>
        <begin position="677"/>
        <end position="700"/>
    </location>
</feature>
<dbReference type="Pfam" id="PF02421">
    <property type="entry name" value="FeoB_N"/>
    <property type="match status" value="1"/>
</dbReference>
<dbReference type="OrthoDB" id="9809127at2"/>
<evidence type="ECO:0000256" key="13">
    <source>
        <dbReference type="NCBIfam" id="TIGR00437"/>
    </source>
</evidence>
<comment type="function">
    <text evidence="16">Probable transporter of a GTP-driven Fe(2+) uptake system.</text>
</comment>
<evidence type="ECO:0000256" key="2">
    <source>
        <dbReference type="ARBA" id="ARBA00022448"/>
    </source>
</evidence>
<dbReference type="Pfam" id="PF07670">
    <property type="entry name" value="Gate"/>
    <property type="match status" value="2"/>
</dbReference>
<evidence type="ECO:0000256" key="8">
    <source>
        <dbReference type="ARBA" id="ARBA00022989"/>
    </source>
</evidence>
<feature type="transmembrane region" description="Helical" evidence="16">
    <location>
        <begin position="468"/>
        <end position="490"/>
    </location>
</feature>
<feature type="transmembrane region" description="Helical" evidence="16">
    <location>
        <begin position="712"/>
        <end position="737"/>
    </location>
</feature>
<evidence type="ECO:0000256" key="6">
    <source>
        <dbReference type="ARBA" id="ARBA00022692"/>
    </source>
</evidence>
<keyword evidence="12 16" id="KW-0472">Membrane</keyword>
<sequence>MSVDAPARTLNVALVGNPNTGKSTLFNALSGIRQKTGNYPGVTVEKKHGSFTHKGQKVELIDLPGTYSLAPRSPDEMVTVDVLLGRQANEAKPNAVLVIVDASNLERNLYIVSQVKELGLPTVVALNMGDIAKDKGISVDVIQLAQRLGVPVVSTQANRRGGLDQLRDSIVALLYRESIPVESPFPEEFRDKVGQLHAKLQEHDAKATRYLAERLLLDTSGYLEKELTSGGRALHNWIVESRNQLAELGQPVPAIEAISRYKWVQGVLDGIVTREATRKVTLSDRIDRVLTNRIGGTVFFILIMTLMFQAVFSDLVAGNLMGYIEGFFEIIAGVVDANLADGAFKSLLIDGVIAGVGGVLVFLPQICILFFFIAILEDCGYLARAAYLMDRLFSKIGLSGKSFIPLLSSFACAIPGIMAARVIENRRDRLITILVAPLMSCSARMPVYVLLTAAFIPDETIGGVLSLHTLVMLSMYLLGILAAVGVAFVLRRTILPGETPPFVMELPSYKFPSISGVLMVMVEKGWAFVKRAGTLIFAMTVIVWALSYFPRNEEAATAPFAAEIAQLENQLEGASEEQAEQIEERLTEINNQIDGELLRGSFLGMAGHWIEPIVRPLGWDWKIGSAAIASFPAREVIISTMGVLYNLGGDEDEESAPLRETIKDAKWAGTDENVFNIPVALSIMVFFALCAQCAATLAVIKRETNSWKWPIFTFVYMTVLAYVGALITYQVSAAILLN</sequence>
<feature type="transmembrane region" description="Helical" evidence="16">
    <location>
        <begin position="352"/>
        <end position="376"/>
    </location>
</feature>
<dbReference type="InterPro" id="IPR003373">
    <property type="entry name" value="Fe2_transport_prot-B"/>
</dbReference>
<keyword evidence="15" id="KW-0460">Magnesium</keyword>
<evidence type="ECO:0000256" key="16">
    <source>
        <dbReference type="RuleBase" id="RU362098"/>
    </source>
</evidence>
<organism evidence="19 20">
    <name type="scientific">Blastopirellula marina</name>
    <dbReference type="NCBI Taxonomy" id="124"/>
    <lineage>
        <taxon>Bacteria</taxon>
        <taxon>Pseudomonadati</taxon>
        <taxon>Planctomycetota</taxon>
        <taxon>Planctomycetia</taxon>
        <taxon>Pirellulales</taxon>
        <taxon>Pirellulaceae</taxon>
        <taxon>Blastopirellula</taxon>
    </lineage>
</organism>
<comment type="subcellular location">
    <subcellularLocation>
        <location evidence="1 16">Cell inner membrane</location>
        <topology evidence="1 16">Multi-pass membrane protein</topology>
    </subcellularLocation>
</comment>
<keyword evidence="15" id="KW-0479">Metal-binding</keyword>
<dbReference type="EMBL" id="PUIA01000085">
    <property type="protein sequence ID" value="PQO25208.1"/>
    <property type="molecule type" value="Genomic_DNA"/>
</dbReference>
<feature type="transmembrane region" description="Helical" evidence="16">
    <location>
        <begin position="528"/>
        <end position="549"/>
    </location>
</feature>
<dbReference type="SUPFAM" id="SSF52540">
    <property type="entry name" value="P-loop containing nucleoside triphosphate hydrolases"/>
    <property type="match status" value="1"/>
</dbReference>
<dbReference type="Gene3D" id="3.40.50.300">
    <property type="entry name" value="P-loop containing nucleotide triphosphate hydrolases"/>
    <property type="match status" value="1"/>
</dbReference>
<evidence type="ECO:0000256" key="12">
    <source>
        <dbReference type="ARBA" id="ARBA00023136"/>
    </source>
</evidence>
<dbReference type="GO" id="GO:0015093">
    <property type="term" value="F:ferrous iron transmembrane transporter activity"/>
    <property type="evidence" value="ECO:0007669"/>
    <property type="project" value="UniProtKB-UniRule"/>
</dbReference>
<dbReference type="PANTHER" id="PTHR43185">
    <property type="entry name" value="FERROUS IRON TRANSPORT PROTEIN B"/>
    <property type="match status" value="1"/>
</dbReference>
<evidence type="ECO:0000256" key="14">
    <source>
        <dbReference type="PIRSR" id="PIRSR603373-1"/>
    </source>
</evidence>
<dbReference type="GO" id="GO:0005525">
    <property type="term" value="F:GTP binding"/>
    <property type="evidence" value="ECO:0007669"/>
    <property type="project" value="UniProtKB-KW"/>
</dbReference>
<reference evidence="19 20" key="1">
    <citation type="submission" date="2018-02" db="EMBL/GenBank/DDBJ databases">
        <title>Comparative genomes isolates from brazilian mangrove.</title>
        <authorList>
            <person name="Araujo J.E."/>
            <person name="Taketani R.G."/>
            <person name="Silva M.C.P."/>
            <person name="Loureco M.V."/>
            <person name="Andreote F.D."/>
        </authorList>
    </citation>
    <scope>NUCLEOTIDE SEQUENCE [LARGE SCALE GENOMIC DNA]</scope>
    <source>
        <strain evidence="19 20">HEX-2 MGV</strain>
    </source>
</reference>
<dbReference type="Pfam" id="PF07664">
    <property type="entry name" value="FeoB_C"/>
    <property type="match status" value="1"/>
</dbReference>
<comment type="similarity">
    <text evidence="16">Belongs to the TRAFAC class TrmE-Era-EngA-EngB-Septin-like GTPase superfamily. FeoB GTPase (TC 9.A.8) family.</text>
</comment>
<keyword evidence="9 16" id="KW-0408">Iron</keyword>
<dbReference type="RefSeq" id="WP_105359199.1">
    <property type="nucleotide sequence ID" value="NZ_PUIA01000085.1"/>
</dbReference>
<feature type="transmembrane region" description="Helical" evidence="16">
    <location>
        <begin position="430"/>
        <end position="456"/>
    </location>
</feature>
<evidence type="ECO:0000313" key="19">
    <source>
        <dbReference type="EMBL" id="PQO25208.1"/>
    </source>
</evidence>
<feature type="domain" description="FeoB-type G" evidence="18">
    <location>
        <begin position="9"/>
        <end position="176"/>
    </location>
</feature>
<keyword evidence="3" id="KW-1003">Cell membrane</keyword>
<evidence type="ECO:0000256" key="15">
    <source>
        <dbReference type="PIRSR" id="PIRSR603373-2"/>
    </source>
</evidence>
<dbReference type="PROSITE" id="PS51711">
    <property type="entry name" value="G_FEOB"/>
    <property type="match status" value="1"/>
</dbReference>
<feature type="binding site" evidence="15">
    <location>
        <position position="28"/>
    </location>
    <ligand>
        <name>Mg(2+)</name>
        <dbReference type="ChEBI" id="CHEBI:18420"/>
        <label>2</label>
    </ligand>
</feature>
<evidence type="ECO:0000256" key="4">
    <source>
        <dbReference type="ARBA" id="ARBA00022496"/>
    </source>
</evidence>
<feature type="coiled-coil region" evidence="17">
    <location>
        <begin position="564"/>
        <end position="599"/>
    </location>
</feature>
<keyword evidence="5" id="KW-0997">Cell inner membrane</keyword>
<dbReference type="AlphaFoldDB" id="A0A2S8EZ78"/>
<dbReference type="InterPro" id="IPR011640">
    <property type="entry name" value="Fe2_transport_prot_B_C"/>
</dbReference>
<feature type="binding site" evidence="15">
    <location>
        <position position="30"/>
    </location>
    <ligand>
        <name>Mg(2+)</name>
        <dbReference type="ChEBI" id="CHEBI:18420"/>
        <label>2</label>
    </ligand>
</feature>
<accession>A0A2S8EZ78</accession>
<dbReference type="Proteomes" id="UP000240009">
    <property type="component" value="Unassembled WGS sequence"/>
</dbReference>
<evidence type="ECO:0000256" key="11">
    <source>
        <dbReference type="ARBA" id="ARBA00023134"/>
    </source>
</evidence>
<feature type="binding site" evidence="14">
    <location>
        <begin position="62"/>
        <end position="65"/>
    </location>
    <ligand>
        <name>GTP</name>
        <dbReference type="ChEBI" id="CHEBI:37565"/>
        <label>1</label>
    </ligand>
</feature>
<feature type="binding site" evidence="15">
    <location>
        <position position="31"/>
    </location>
    <ligand>
        <name>Mg(2+)</name>
        <dbReference type="ChEBI" id="CHEBI:18420"/>
        <label>2</label>
    </ligand>
</feature>
<evidence type="ECO:0000256" key="5">
    <source>
        <dbReference type="ARBA" id="ARBA00022519"/>
    </source>
</evidence>
<evidence type="ECO:0000256" key="3">
    <source>
        <dbReference type="ARBA" id="ARBA00022475"/>
    </source>
</evidence>
<feature type="transmembrane region" description="Helical" evidence="16">
    <location>
        <begin position="294"/>
        <end position="312"/>
    </location>
</feature>
<evidence type="ECO:0000256" key="17">
    <source>
        <dbReference type="SAM" id="Coils"/>
    </source>
</evidence>
<keyword evidence="2 16" id="KW-0813">Transport</keyword>
<keyword evidence="7 14" id="KW-0547">Nucleotide-binding</keyword>
<evidence type="ECO:0000313" key="20">
    <source>
        <dbReference type="Proteomes" id="UP000240009"/>
    </source>
</evidence>
<evidence type="ECO:0000256" key="7">
    <source>
        <dbReference type="ARBA" id="ARBA00022741"/>
    </source>
</evidence>
<dbReference type="InterPro" id="IPR005225">
    <property type="entry name" value="Small_GTP-bd"/>
</dbReference>
<dbReference type="CDD" id="cd01879">
    <property type="entry name" value="FeoB"/>
    <property type="match status" value="1"/>
</dbReference>
<dbReference type="InterPro" id="IPR030389">
    <property type="entry name" value="G_FEOB_dom"/>
</dbReference>
<comment type="caution">
    <text evidence="19">The sequence shown here is derived from an EMBL/GenBank/DDBJ whole genome shotgun (WGS) entry which is preliminary data.</text>
</comment>
<name>A0A2S8EZ78_9BACT</name>
<dbReference type="InterPro" id="IPR027417">
    <property type="entry name" value="P-loop_NTPase"/>
</dbReference>
<dbReference type="FunFam" id="3.40.50.300:FF:000426">
    <property type="entry name" value="Ferrous iron transport protein B"/>
    <property type="match status" value="1"/>
</dbReference>
<dbReference type="InterPro" id="IPR050860">
    <property type="entry name" value="FeoB_GTPase"/>
</dbReference>
<dbReference type="GO" id="GO:0046872">
    <property type="term" value="F:metal ion binding"/>
    <property type="evidence" value="ECO:0007669"/>
    <property type="project" value="UniProtKB-KW"/>
</dbReference>
<dbReference type="InterPro" id="IPR011642">
    <property type="entry name" value="Gate_dom"/>
</dbReference>
<evidence type="ECO:0000256" key="1">
    <source>
        <dbReference type="ARBA" id="ARBA00004429"/>
    </source>
</evidence>
<comment type="caution">
    <text evidence="16">Lacks conserved residue(s) required for the propagation of feature annotation.</text>
</comment>
<evidence type="ECO:0000256" key="9">
    <source>
        <dbReference type="ARBA" id="ARBA00023004"/>
    </source>
</evidence>
<dbReference type="PRINTS" id="PR00326">
    <property type="entry name" value="GTP1OBG"/>
</dbReference>
<dbReference type="PANTHER" id="PTHR43185:SF1">
    <property type="entry name" value="FE(2+) TRANSPORTER FEOB"/>
    <property type="match status" value="1"/>
</dbReference>
<dbReference type="InterPro" id="IPR006073">
    <property type="entry name" value="GTP-bd"/>
</dbReference>
<dbReference type="GO" id="GO:0005886">
    <property type="term" value="C:plasma membrane"/>
    <property type="evidence" value="ECO:0007669"/>
    <property type="project" value="UniProtKB-SubCell"/>
</dbReference>
<keyword evidence="11 14" id="KW-0342">GTP-binding</keyword>
<feature type="binding site" evidence="14">
    <location>
        <begin position="41"/>
        <end position="45"/>
    </location>
    <ligand>
        <name>GTP</name>
        <dbReference type="ChEBI" id="CHEBI:37565"/>
        <label>1</label>
    </ligand>
</feature>
<gene>
    <name evidence="19" type="primary">feoB</name>
    <name evidence="19" type="ORF">C5Y96_25210</name>
</gene>
<evidence type="ECO:0000256" key="10">
    <source>
        <dbReference type="ARBA" id="ARBA00023065"/>
    </source>
</evidence>
<feature type="binding site" evidence="14">
    <location>
        <begin position="16"/>
        <end position="23"/>
    </location>
    <ligand>
        <name>GTP</name>
        <dbReference type="ChEBI" id="CHEBI:37565"/>
        <label>1</label>
    </ligand>
</feature>
<keyword evidence="8 16" id="KW-1133">Transmembrane helix</keyword>
<feature type="binding site" evidence="14">
    <location>
        <begin position="127"/>
        <end position="130"/>
    </location>
    <ligand>
        <name>GTP</name>
        <dbReference type="ChEBI" id="CHEBI:37565"/>
        <label>1</label>
    </ligand>
</feature>
<keyword evidence="17" id="KW-0175">Coiled coil</keyword>
<protein>
    <recommendedName>
        <fullName evidence="13 16">Ferrous iron transport protein B</fullName>
    </recommendedName>
</protein>
<dbReference type="NCBIfam" id="TIGR00437">
    <property type="entry name" value="feoB"/>
    <property type="match status" value="1"/>
</dbReference>
<feature type="binding site" evidence="15">
    <location>
        <position position="27"/>
    </location>
    <ligand>
        <name>Mg(2+)</name>
        <dbReference type="ChEBI" id="CHEBI:18420"/>
        <label>2</label>
    </ligand>
</feature>
<keyword evidence="4 16" id="KW-0410">Iron transport</keyword>
<dbReference type="NCBIfam" id="TIGR00231">
    <property type="entry name" value="small_GTP"/>
    <property type="match status" value="1"/>
</dbReference>
<evidence type="ECO:0000259" key="18">
    <source>
        <dbReference type="PROSITE" id="PS51711"/>
    </source>
</evidence>
<keyword evidence="6 16" id="KW-0812">Transmembrane</keyword>
<proteinExistence type="inferred from homology"/>
<keyword evidence="10" id="KW-0406">Ion transport</keyword>